<dbReference type="EMBL" id="JANPWB010000003">
    <property type="protein sequence ID" value="KAJ1199491.1"/>
    <property type="molecule type" value="Genomic_DNA"/>
</dbReference>
<reference evidence="2" key="1">
    <citation type="journal article" date="2022" name="bioRxiv">
        <title>Sequencing and chromosome-scale assembly of the giantPleurodeles waltlgenome.</title>
        <authorList>
            <person name="Brown T."/>
            <person name="Elewa A."/>
            <person name="Iarovenko S."/>
            <person name="Subramanian E."/>
            <person name="Araus A.J."/>
            <person name="Petzold A."/>
            <person name="Susuki M."/>
            <person name="Suzuki K.-i.T."/>
            <person name="Hayashi T."/>
            <person name="Toyoda A."/>
            <person name="Oliveira C."/>
            <person name="Osipova E."/>
            <person name="Leigh N.D."/>
            <person name="Simon A."/>
            <person name="Yun M.H."/>
        </authorList>
    </citation>
    <scope>NUCLEOTIDE SEQUENCE</scope>
    <source>
        <strain evidence="2">20211129_DDA</strain>
        <tissue evidence="2">Liver</tissue>
    </source>
</reference>
<evidence type="ECO:0000313" key="3">
    <source>
        <dbReference type="Proteomes" id="UP001066276"/>
    </source>
</evidence>
<protein>
    <submittedName>
        <fullName evidence="2">Uncharacterized protein</fullName>
    </submittedName>
</protein>
<gene>
    <name evidence="2" type="ORF">NDU88_003325</name>
</gene>
<feature type="compositionally biased region" description="Pro residues" evidence="1">
    <location>
        <begin position="70"/>
        <end position="81"/>
    </location>
</feature>
<accession>A0AAV7VF29</accession>
<name>A0AAV7VF29_PLEWA</name>
<feature type="region of interest" description="Disordered" evidence="1">
    <location>
        <begin position="20"/>
        <end position="41"/>
    </location>
</feature>
<comment type="caution">
    <text evidence="2">The sequence shown here is derived from an EMBL/GenBank/DDBJ whole genome shotgun (WGS) entry which is preliminary data.</text>
</comment>
<evidence type="ECO:0000313" key="2">
    <source>
        <dbReference type="EMBL" id="KAJ1199491.1"/>
    </source>
</evidence>
<feature type="region of interest" description="Disordered" evidence="1">
    <location>
        <begin position="62"/>
        <end position="179"/>
    </location>
</feature>
<sequence length="238" mass="24711">MQRRVRVGYALALLLHRQQQPSCGRGSPLPRRTWVPQRPPGRPDLSSFTWIYWFVDGRGASRSQCAAPGAPLPTQSPPQGPVPRRGHSTAARVRSKAARRPVPATGGRRRSLGPGATGPGGVATGSARSLSRDGGSSPPNGASGPHGPFVSPRMGLEREEGGREGGGRHSPSPLTASASFSSGVHAASCQLVSGRCGGCARLSQLLEAVAATPVVLSFAWAPPRGPVPARRPLRRGIG</sequence>
<keyword evidence="3" id="KW-1185">Reference proteome</keyword>
<organism evidence="2 3">
    <name type="scientific">Pleurodeles waltl</name>
    <name type="common">Iberian ribbed newt</name>
    <dbReference type="NCBI Taxonomy" id="8319"/>
    <lineage>
        <taxon>Eukaryota</taxon>
        <taxon>Metazoa</taxon>
        <taxon>Chordata</taxon>
        <taxon>Craniata</taxon>
        <taxon>Vertebrata</taxon>
        <taxon>Euteleostomi</taxon>
        <taxon>Amphibia</taxon>
        <taxon>Batrachia</taxon>
        <taxon>Caudata</taxon>
        <taxon>Salamandroidea</taxon>
        <taxon>Salamandridae</taxon>
        <taxon>Pleurodelinae</taxon>
        <taxon>Pleurodeles</taxon>
    </lineage>
</organism>
<evidence type="ECO:0000256" key="1">
    <source>
        <dbReference type="SAM" id="MobiDB-lite"/>
    </source>
</evidence>
<proteinExistence type="predicted"/>
<feature type="compositionally biased region" description="Basic and acidic residues" evidence="1">
    <location>
        <begin position="155"/>
        <end position="167"/>
    </location>
</feature>
<dbReference type="Proteomes" id="UP001066276">
    <property type="component" value="Chromosome 2_1"/>
</dbReference>
<dbReference type="AlphaFoldDB" id="A0AAV7VF29"/>
<feature type="compositionally biased region" description="Low complexity" evidence="1">
    <location>
        <begin position="134"/>
        <end position="148"/>
    </location>
</feature>